<proteinExistence type="predicted"/>
<accession>A0ABT1TU79</accession>
<name>A0ABT1TU79_9GAMM</name>
<dbReference type="Proteomes" id="UP001524570">
    <property type="component" value="Unassembled WGS sequence"/>
</dbReference>
<gene>
    <name evidence="1" type="ORF">NP589_12970</name>
</gene>
<evidence type="ECO:0000313" key="2">
    <source>
        <dbReference type="Proteomes" id="UP001524570"/>
    </source>
</evidence>
<comment type="caution">
    <text evidence="1">The sequence shown here is derived from an EMBL/GenBank/DDBJ whole genome shotgun (WGS) entry which is preliminary data.</text>
</comment>
<protein>
    <submittedName>
        <fullName evidence="1">Uncharacterized protein</fullName>
    </submittedName>
</protein>
<organism evidence="1 2">
    <name type="scientific">Methylomonas rosea</name>
    <dbReference type="NCBI Taxonomy" id="2952227"/>
    <lineage>
        <taxon>Bacteria</taxon>
        <taxon>Pseudomonadati</taxon>
        <taxon>Pseudomonadota</taxon>
        <taxon>Gammaproteobacteria</taxon>
        <taxon>Methylococcales</taxon>
        <taxon>Methylococcaceae</taxon>
        <taxon>Methylomonas</taxon>
    </lineage>
</organism>
<reference evidence="1 2" key="1">
    <citation type="submission" date="2022-07" db="EMBL/GenBank/DDBJ databases">
        <title>Methylomonas rivi sp. nov., Methylomonas rosea sp. nov., Methylomonas aureus sp. nov. and Methylomonas subterranea sp. nov., four novel methanotrophs isolated from a freshwater creek and the deep terrestrial subsurface.</title>
        <authorList>
            <person name="Abin C."/>
            <person name="Sankaranarayanan K."/>
            <person name="Garner C."/>
            <person name="Sindelar R."/>
            <person name="Kotary K."/>
            <person name="Garner R."/>
            <person name="Barclay S."/>
            <person name="Lawson P."/>
            <person name="Krumholz L."/>
        </authorList>
    </citation>
    <scope>NUCLEOTIDE SEQUENCE [LARGE SCALE GENOMIC DNA]</scope>
    <source>
        <strain evidence="1 2">WSC-7</strain>
    </source>
</reference>
<dbReference type="EMBL" id="JANIBL010000038">
    <property type="protein sequence ID" value="MCQ8118342.1"/>
    <property type="molecule type" value="Genomic_DNA"/>
</dbReference>
<evidence type="ECO:0000313" key="1">
    <source>
        <dbReference type="EMBL" id="MCQ8118342.1"/>
    </source>
</evidence>
<dbReference type="RefSeq" id="WP_256607373.1">
    <property type="nucleotide sequence ID" value="NZ_JANIBL010000038.1"/>
</dbReference>
<sequence length="159" mass="18103">MKLAKCFENWGLSKLKINIGFLESEWEPQEADRDAAWELYVEMLTRIVTQPLPDTDGDEQTALNSVHSLFAVTRDILRRKGRDCIQFSKVAIVVLNQIVRPFTAEWHKRSLAGAFNDPQQCREFRAALKLLQLDLLIYAKALADIAKVEDLTAAAFQNP</sequence>
<keyword evidence="2" id="KW-1185">Reference proteome</keyword>